<dbReference type="EMBL" id="SOCE01000001">
    <property type="protein sequence ID" value="TDU89225.1"/>
    <property type="molecule type" value="Genomic_DNA"/>
</dbReference>
<accession>A0A4R7TB85</accession>
<proteinExistence type="predicted"/>
<evidence type="ECO:0000313" key="1">
    <source>
        <dbReference type="EMBL" id="TDU89225.1"/>
    </source>
</evidence>
<organism evidence="1 2">
    <name type="scientific">Kribbella voronezhensis</name>
    <dbReference type="NCBI Taxonomy" id="2512212"/>
    <lineage>
        <taxon>Bacteria</taxon>
        <taxon>Bacillati</taxon>
        <taxon>Actinomycetota</taxon>
        <taxon>Actinomycetes</taxon>
        <taxon>Propionibacteriales</taxon>
        <taxon>Kribbellaceae</taxon>
        <taxon>Kribbella</taxon>
    </lineage>
</organism>
<sequence length="45" mass="5363">MLLAERRREELGHLLRERTANETEILVGHERANQRMQQFMPTIST</sequence>
<dbReference type="Proteomes" id="UP000295151">
    <property type="component" value="Unassembled WGS sequence"/>
</dbReference>
<evidence type="ECO:0000313" key="2">
    <source>
        <dbReference type="Proteomes" id="UP000295151"/>
    </source>
</evidence>
<name>A0A4R7TB85_9ACTN</name>
<gene>
    <name evidence="1" type="ORF">EV138_2786</name>
</gene>
<dbReference type="AlphaFoldDB" id="A0A4R7TB85"/>
<reference evidence="1 2" key="1">
    <citation type="submission" date="2019-03" db="EMBL/GenBank/DDBJ databases">
        <title>Genomic Encyclopedia of Type Strains, Phase III (KMG-III): the genomes of soil and plant-associated and newly described type strains.</title>
        <authorList>
            <person name="Whitman W."/>
        </authorList>
    </citation>
    <scope>NUCLEOTIDE SEQUENCE [LARGE SCALE GENOMIC DNA]</scope>
    <source>
        <strain evidence="1 2">VKM Ac-2575</strain>
    </source>
</reference>
<keyword evidence="2" id="KW-1185">Reference proteome</keyword>
<dbReference type="RefSeq" id="WP_166678582.1">
    <property type="nucleotide sequence ID" value="NZ_SOCE01000001.1"/>
</dbReference>
<protein>
    <submittedName>
        <fullName evidence="1">Uncharacterized protein</fullName>
    </submittedName>
</protein>
<comment type="caution">
    <text evidence="1">The sequence shown here is derived from an EMBL/GenBank/DDBJ whole genome shotgun (WGS) entry which is preliminary data.</text>
</comment>